<proteinExistence type="predicted"/>
<evidence type="ECO:0000313" key="3">
    <source>
        <dbReference type="Proteomes" id="UP000789524"/>
    </source>
</evidence>
<comment type="caution">
    <text evidence="2">The sequence shown here is derived from an EMBL/GenBank/DDBJ whole genome shotgun (WGS) entry which is preliminary data.</text>
</comment>
<dbReference type="Proteomes" id="UP000789524">
    <property type="component" value="Unassembled WGS sequence"/>
</dbReference>
<reference evidence="2" key="1">
    <citation type="submission" date="2021-09" db="EMBL/GenBank/DDBJ databases">
        <authorList>
            <person name="Martin H S."/>
        </authorList>
    </citation>
    <scope>NUCLEOTIDE SEQUENCE</scope>
</reference>
<dbReference type="EMBL" id="CAKASE010000072">
    <property type="protein sequence ID" value="CAG9574241.1"/>
    <property type="molecule type" value="Genomic_DNA"/>
</dbReference>
<protein>
    <submittedName>
        <fullName evidence="2">(African queen) hypothetical protein</fullName>
    </submittedName>
</protein>
<feature type="region of interest" description="Disordered" evidence="1">
    <location>
        <begin position="213"/>
        <end position="235"/>
    </location>
</feature>
<feature type="compositionally biased region" description="Polar residues" evidence="1">
    <location>
        <begin position="215"/>
        <end position="235"/>
    </location>
</feature>
<evidence type="ECO:0000256" key="1">
    <source>
        <dbReference type="SAM" id="MobiDB-lite"/>
    </source>
</evidence>
<accession>A0A8J2W8K6</accession>
<dbReference type="OrthoDB" id="7451270at2759"/>
<organism evidence="2 3">
    <name type="scientific">Danaus chrysippus</name>
    <name type="common">African queen</name>
    <dbReference type="NCBI Taxonomy" id="151541"/>
    <lineage>
        <taxon>Eukaryota</taxon>
        <taxon>Metazoa</taxon>
        <taxon>Ecdysozoa</taxon>
        <taxon>Arthropoda</taxon>
        <taxon>Hexapoda</taxon>
        <taxon>Insecta</taxon>
        <taxon>Pterygota</taxon>
        <taxon>Neoptera</taxon>
        <taxon>Endopterygota</taxon>
        <taxon>Lepidoptera</taxon>
        <taxon>Glossata</taxon>
        <taxon>Ditrysia</taxon>
        <taxon>Papilionoidea</taxon>
        <taxon>Nymphalidae</taxon>
        <taxon>Danainae</taxon>
        <taxon>Danaini</taxon>
        <taxon>Danaina</taxon>
        <taxon>Danaus</taxon>
        <taxon>Anosia</taxon>
    </lineage>
</organism>
<dbReference type="AlphaFoldDB" id="A0A8J2W8K6"/>
<gene>
    <name evidence="2" type="ORF">DCHRY22_LOCUS10820</name>
</gene>
<keyword evidence="3" id="KW-1185">Reference proteome</keyword>
<evidence type="ECO:0000313" key="2">
    <source>
        <dbReference type="EMBL" id="CAG9574241.1"/>
    </source>
</evidence>
<name>A0A8J2W8K6_9NEOP</name>
<sequence>MPLQNSSRSILDIVLDIMDEGPKPMKNLKATEKNRNCVDQFWDAHQAEYEARGRMSEDHVDRVNQHNMTYPRLRNELDKRRSILKVTNMKRKASGEFFCANCEACVEKCLKDIKKKYKKPAQRNRINRNKKKYIEIKSLRKNKYKTKRKQNKMTDITSVNRITSYYVPVNHKMVGVDSTLNLGNIDIKNNENNRNEKIKDNIQDERMILTERTNENSVNENSGKSIDTNRNPDTSVASLSSYKSYYSMEHEPMV</sequence>